<reference evidence="2 3" key="1">
    <citation type="submission" date="2023-03" db="EMBL/GenBank/DDBJ databases">
        <title>WGS of Gossypium arboreum.</title>
        <authorList>
            <person name="Yu D."/>
        </authorList>
    </citation>
    <scope>NUCLEOTIDE SEQUENCE [LARGE SCALE GENOMIC DNA]</scope>
    <source>
        <tissue evidence="2">Leaf</tissue>
    </source>
</reference>
<evidence type="ECO:0000256" key="1">
    <source>
        <dbReference type="SAM" id="MobiDB-lite"/>
    </source>
</evidence>
<keyword evidence="3" id="KW-1185">Reference proteome</keyword>
<dbReference type="EMBL" id="JARKNE010000012">
    <property type="protein sequence ID" value="KAK5775433.1"/>
    <property type="molecule type" value="Genomic_DNA"/>
</dbReference>
<evidence type="ECO:0000313" key="2">
    <source>
        <dbReference type="EMBL" id="KAK5775433.1"/>
    </source>
</evidence>
<organism evidence="2 3">
    <name type="scientific">Gossypium arboreum</name>
    <name type="common">Tree cotton</name>
    <name type="synonym">Gossypium nanking</name>
    <dbReference type="NCBI Taxonomy" id="29729"/>
    <lineage>
        <taxon>Eukaryota</taxon>
        <taxon>Viridiplantae</taxon>
        <taxon>Streptophyta</taxon>
        <taxon>Embryophyta</taxon>
        <taxon>Tracheophyta</taxon>
        <taxon>Spermatophyta</taxon>
        <taxon>Magnoliopsida</taxon>
        <taxon>eudicotyledons</taxon>
        <taxon>Gunneridae</taxon>
        <taxon>Pentapetalae</taxon>
        <taxon>rosids</taxon>
        <taxon>malvids</taxon>
        <taxon>Malvales</taxon>
        <taxon>Malvaceae</taxon>
        <taxon>Malvoideae</taxon>
        <taxon>Gossypium</taxon>
    </lineage>
</organism>
<sequence>MDSNEKGSKEEEIDNDEVTEDDDMTSYHDDFEDLFASKQSFTEGLVIRDPSDQPAMSYKKSVIKGKDKGVAGSSEGP</sequence>
<gene>
    <name evidence="2" type="ORF">PVK06_043326</name>
</gene>
<name>A0ABR0MNF8_GOSAR</name>
<feature type="region of interest" description="Disordered" evidence="1">
    <location>
        <begin position="48"/>
        <end position="77"/>
    </location>
</feature>
<dbReference type="Proteomes" id="UP001358586">
    <property type="component" value="Chromosome 12"/>
</dbReference>
<protein>
    <submittedName>
        <fullName evidence="2">Uncharacterized protein</fullName>
    </submittedName>
</protein>
<comment type="caution">
    <text evidence="2">The sequence shown here is derived from an EMBL/GenBank/DDBJ whole genome shotgun (WGS) entry which is preliminary data.</text>
</comment>
<feature type="compositionally biased region" description="Basic and acidic residues" evidence="1">
    <location>
        <begin position="1"/>
        <end position="10"/>
    </location>
</feature>
<evidence type="ECO:0000313" key="3">
    <source>
        <dbReference type="Proteomes" id="UP001358586"/>
    </source>
</evidence>
<feature type="region of interest" description="Disordered" evidence="1">
    <location>
        <begin position="1"/>
        <end position="31"/>
    </location>
</feature>
<accession>A0ABR0MNF8</accession>
<feature type="compositionally biased region" description="Acidic residues" evidence="1">
    <location>
        <begin position="11"/>
        <end position="24"/>
    </location>
</feature>
<proteinExistence type="predicted"/>